<dbReference type="EMBL" id="RFBY01000065">
    <property type="protein sequence ID" value="RSP71856.1"/>
    <property type="molecule type" value="Genomic_DNA"/>
</dbReference>
<evidence type="ECO:0000313" key="5">
    <source>
        <dbReference type="EMBL" id="RSP71856.1"/>
    </source>
</evidence>
<evidence type="ECO:0000313" key="6">
    <source>
        <dbReference type="Proteomes" id="UP000269597"/>
    </source>
</evidence>
<name>A0A1S2FMM9_ACIBA</name>
<dbReference type="Gene3D" id="3.40.50.2300">
    <property type="match status" value="1"/>
</dbReference>
<dbReference type="Pfam" id="PF02608">
    <property type="entry name" value="Bmp"/>
    <property type="match status" value="1"/>
</dbReference>
<reference evidence="4" key="2">
    <citation type="submission" date="2023-01" db="EMBL/GenBank/DDBJ databases">
        <title>Genomic dissection of endemic carbapenem resistance: metallo-beta-lactamase gene dissemination through clonal, plasmid and integron transfer pathways.</title>
        <authorList>
            <person name="Macesic N."/>
        </authorList>
    </citation>
    <scope>NUCLEOTIDE SEQUENCE</scope>
    <source>
        <strain evidence="4">CPO519</strain>
    </source>
</reference>
<organism evidence="5 6">
    <name type="scientific">Acinetobacter baumannii</name>
    <dbReference type="NCBI Taxonomy" id="470"/>
    <lineage>
        <taxon>Bacteria</taxon>
        <taxon>Pseudomonadati</taxon>
        <taxon>Pseudomonadota</taxon>
        <taxon>Gammaproteobacteria</taxon>
        <taxon>Moraxellales</taxon>
        <taxon>Moraxellaceae</taxon>
        <taxon>Acinetobacter</taxon>
        <taxon>Acinetobacter calcoaceticus/baumannii complex</taxon>
    </lineage>
</organism>
<evidence type="ECO:0000313" key="4">
    <source>
        <dbReference type="EMBL" id="MDK4883907.1"/>
    </source>
</evidence>
<reference evidence="5 6" key="1">
    <citation type="submission" date="2018-10" db="EMBL/GenBank/DDBJ databases">
        <title>GWAS and RNA-Seq identify cryptic mechanisms of antimicrobial resistance in Acinetobacter baumannii.</title>
        <authorList>
            <person name="Sahl J.W."/>
        </authorList>
    </citation>
    <scope>NUCLEOTIDE SEQUENCE [LARGE SCALE GENOMIC DNA]</scope>
    <source>
        <strain evidence="5 6">TG31299</strain>
    </source>
</reference>
<evidence type="ECO:0000256" key="1">
    <source>
        <dbReference type="ARBA" id="ARBA00022729"/>
    </source>
</evidence>
<sequence>MNNLLNLKNIFVNASLLGLLLISGANPALAADQAAFVYVAHKNDYGWSYSHDIGRLKAEKSLQGKFKTSYIENILDNADSERTFRRLAQQGNKVIFATTFGYMNAIEKVAKQFPNTIFMHANGYKTAKNVGVYDIRTYEGSYLQGVLAGYKTKSNVWVL</sequence>
<evidence type="ECO:0000259" key="3">
    <source>
        <dbReference type="Pfam" id="PF02608"/>
    </source>
</evidence>
<protein>
    <submittedName>
        <fullName evidence="5">BMP family ABC transporter substrate-binding protein</fullName>
    </submittedName>
</protein>
<dbReference type="EMBL" id="JARTMM010000170">
    <property type="protein sequence ID" value="MDK4883907.1"/>
    <property type="molecule type" value="Genomic_DNA"/>
</dbReference>
<gene>
    <name evidence="5" type="ORF">EA722_15825</name>
    <name evidence="4" type="ORF">P9867_20485</name>
</gene>
<feature type="chain" id="PRO_5044061562" evidence="2">
    <location>
        <begin position="31"/>
        <end position="159"/>
    </location>
</feature>
<evidence type="ECO:0000256" key="2">
    <source>
        <dbReference type="SAM" id="SignalP"/>
    </source>
</evidence>
<dbReference type="PANTHER" id="PTHR43208">
    <property type="entry name" value="ABC TRANSPORTER SUBSTRATE-BINDING PROTEIN"/>
    <property type="match status" value="1"/>
</dbReference>
<dbReference type="GO" id="GO:0005886">
    <property type="term" value="C:plasma membrane"/>
    <property type="evidence" value="ECO:0007669"/>
    <property type="project" value="InterPro"/>
</dbReference>
<comment type="caution">
    <text evidence="5">The sequence shown here is derived from an EMBL/GenBank/DDBJ whole genome shotgun (WGS) entry which is preliminary data.</text>
</comment>
<dbReference type="InterPro" id="IPR052910">
    <property type="entry name" value="ABC-Purine-Binding"/>
</dbReference>
<dbReference type="AlphaFoldDB" id="A0A1S2FMM9"/>
<dbReference type="PANTHER" id="PTHR43208:SF1">
    <property type="entry name" value="ABC TRANSPORTER SUBSTRATE-BINDING PROTEIN"/>
    <property type="match status" value="1"/>
</dbReference>
<dbReference type="Proteomes" id="UP000269597">
    <property type="component" value="Unassembled WGS sequence"/>
</dbReference>
<feature type="signal peptide" evidence="2">
    <location>
        <begin position="1"/>
        <end position="30"/>
    </location>
</feature>
<dbReference type="InterPro" id="IPR003760">
    <property type="entry name" value="PnrA-like"/>
</dbReference>
<accession>A0A1S2FMM9</accession>
<keyword evidence="1 2" id="KW-0732">Signal</keyword>
<feature type="domain" description="ABC transporter substrate-binding protein PnrA-like" evidence="3">
    <location>
        <begin position="33"/>
        <end position="155"/>
    </location>
</feature>
<proteinExistence type="predicted"/>